<name>A0ABP1B817_9BRYO</name>
<dbReference type="PANTHER" id="PTHR23415">
    <property type="entry name" value="CYCLIN-DEPENDENT KINASES REGULATORY SUBUNIT/60S RIBOSOME SUBUNIT BIOGENESIS PROTEIN NIP7"/>
    <property type="match status" value="1"/>
</dbReference>
<accession>A0ABP1B817</accession>
<evidence type="ECO:0000256" key="1">
    <source>
        <dbReference type="ARBA" id="ARBA00004604"/>
    </source>
</evidence>
<dbReference type="PROSITE" id="PS50890">
    <property type="entry name" value="PUA"/>
    <property type="match status" value="1"/>
</dbReference>
<organism evidence="8 9">
    <name type="scientific">Sphagnum jensenii</name>
    <dbReference type="NCBI Taxonomy" id="128206"/>
    <lineage>
        <taxon>Eukaryota</taxon>
        <taxon>Viridiplantae</taxon>
        <taxon>Streptophyta</taxon>
        <taxon>Embryophyta</taxon>
        <taxon>Bryophyta</taxon>
        <taxon>Sphagnophytina</taxon>
        <taxon>Sphagnopsida</taxon>
        <taxon>Sphagnales</taxon>
        <taxon>Sphagnaceae</taxon>
        <taxon>Sphagnum</taxon>
    </lineage>
</organism>
<comment type="subunit">
    <text evidence="6">Interacts with pre-ribosome complex.</text>
</comment>
<evidence type="ECO:0000313" key="9">
    <source>
        <dbReference type="Proteomes" id="UP001497522"/>
    </source>
</evidence>
<keyword evidence="4 6" id="KW-0694">RNA-binding</keyword>
<dbReference type="InterPro" id="IPR016686">
    <property type="entry name" value="Ribosomal_synth_fac_NIP7"/>
</dbReference>
<comment type="subcellular location">
    <subcellularLocation>
        <location evidence="1">Nucleus</location>
        <location evidence="1">Nucleolus</location>
    </subcellularLocation>
</comment>
<dbReference type="Pfam" id="PF17833">
    <property type="entry name" value="pre-PUA_NIP7"/>
    <property type="match status" value="1"/>
</dbReference>
<keyword evidence="3 6" id="KW-0690">Ribosome biogenesis</keyword>
<proteinExistence type="inferred from homology"/>
<dbReference type="Gene3D" id="3.10.450.220">
    <property type="match status" value="1"/>
</dbReference>
<dbReference type="InterPro" id="IPR055359">
    <property type="entry name" value="Nip7_N_euk"/>
</dbReference>
<dbReference type="PIRSF" id="PIRSF017190">
    <property type="entry name" value="Rbsml_synth_fac_NIP7"/>
    <property type="match status" value="1"/>
</dbReference>
<dbReference type="SUPFAM" id="SSF88802">
    <property type="entry name" value="Pre-PUA domain"/>
    <property type="match status" value="1"/>
</dbReference>
<evidence type="ECO:0000256" key="4">
    <source>
        <dbReference type="ARBA" id="ARBA00022884"/>
    </source>
</evidence>
<protein>
    <recommendedName>
        <fullName evidence="6">60S ribosome subunit biogenesis protein NIP7 homolog</fullName>
    </recommendedName>
</protein>
<dbReference type="InterPro" id="IPR036974">
    <property type="entry name" value="PUA_sf"/>
</dbReference>
<dbReference type="SUPFAM" id="SSF88697">
    <property type="entry name" value="PUA domain-like"/>
    <property type="match status" value="1"/>
</dbReference>
<evidence type="ECO:0000256" key="5">
    <source>
        <dbReference type="ARBA" id="ARBA00023242"/>
    </source>
</evidence>
<keyword evidence="5 6" id="KW-0539">Nucleus</keyword>
<dbReference type="Proteomes" id="UP001497522">
    <property type="component" value="Chromosome 2"/>
</dbReference>
<gene>
    <name evidence="8" type="ORF">CSSPJE1EN2_LOCUS13995</name>
</gene>
<sequence>MRPLDEAETTQVLEKLHKFVGSNLRHLIERRSHEGCEATTTTPAGGYCLRLHKQRVYYVSEALVRRATNVGREKLCGLGTCLGKFTKSGKFRLVVTCLDLLAAHAKYKIWLKPSAEMSFLYGNHVLKSGLGRITDNTPQYQGVVIYSMSDVPLGFGLAAKSTQECRKLDPNDIVALHQADLGEYLRLEDEL</sequence>
<evidence type="ECO:0000256" key="6">
    <source>
        <dbReference type="PIRNR" id="PIRNR017190"/>
    </source>
</evidence>
<dbReference type="CDD" id="cd21151">
    <property type="entry name" value="PUA_Nip7-like"/>
    <property type="match status" value="1"/>
</dbReference>
<dbReference type="CDD" id="cd21146">
    <property type="entry name" value="Nip7_N_euk"/>
    <property type="match status" value="1"/>
</dbReference>
<keyword evidence="9" id="KW-1185">Reference proteome</keyword>
<evidence type="ECO:0000259" key="7">
    <source>
        <dbReference type="SMART" id="SM00359"/>
    </source>
</evidence>
<dbReference type="InterPro" id="IPR005155">
    <property type="entry name" value="UPF0113_PUA"/>
</dbReference>
<dbReference type="SMART" id="SM00359">
    <property type="entry name" value="PUA"/>
    <property type="match status" value="1"/>
</dbReference>
<dbReference type="Pfam" id="PF03657">
    <property type="entry name" value="UPF0113"/>
    <property type="match status" value="1"/>
</dbReference>
<dbReference type="InterPro" id="IPR002478">
    <property type="entry name" value="PUA"/>
</dbReference>
<comment type="function">
    <text evidence="6">Required for proper 27S pre-rRNA processing and 60S ribosome subunit assembly.</text>
</comment>
<dbReference type="InterPro" id="IPR040598">
    <property type="entry name" value="NIP7_N"/>
</dbReference>
<evidence type="ECO:0000313" key="8">
    <source>
        <dbReference type="EMBL" id="CAK9871327.1"/>
    </source>
</evidence>
<dbReference type="EMBL" id="OZ023703">
    <property type="protein sequence ID" value="CAK9871327.1"/>
    <property type="molecule type" value="Genomic_DNA"/>
</dbReference>
<feature type="domain" description="PUA" evidence="7">
    <location>
        <begin position="107"/>
        <end position="182"/>
    </location>
</feature>
<evidence type="ECO:0000256" key="2">
    <source>
        <dbReference type="ARBA" id="ARBA00009895"/>
    </source>
</evidence>
<comment type="similarity">
    <text evidence="2 6">Belongs to the NIP7 family.</text>
</comment>
<dbReference type="InterPro" id="IPR015947">
    <property type="entry name" value="PUA-like_sf"/>
</dbReference>
<reference evidence="8 9" key="1">
    <citation type="submission" date="2024-03" db="EMBL/GenBank/DDBJ databases">
        <authorList>
            <consortium name="ELIXIR-Norway"/>
            <consortium name="Elixir Norway"/>
        </authorList>
    </citation>
    <scope>NUCLEOTIDE SEQUENCE [LARGE SCALE GENOMIC DNA]</scope>
</reference>
<evidence type="ECO:0000256" key="3">
    <source>
        <dbReference type="ARBA" id="ARBA00022517"/>
    </source>
</evidence>
<dbReference type="Gene3D" id="2.30.130.10">
    <property type="entry name" value="PUA domain"/>
    <property type="match status" value="1"/>
</dbReference>